<dbReference type="RefSeq" id="WP_268213461.1">
    <property type="nucleotide sequence ID" value="NZ_JANSLD010000027.1"/>
</dbReference>
<comment type="caution">
    <text evidence="1">The sequence shown here is derived from an EMBL/GenBank/DDBJ whole genome shotgun (WGS) entry which is preliminary data.</text>
</comment>
<sequence>MKITEQELYRLYVEEKMTQTEIGNIYGCDRKNIDYYLKKFDIPKRSRKESMSRLKKSELTGYQIKEMVDNGKLINEIAEEHGISRSSITSRLKECGINLRNHKAAREKQSKFMKINNPFNDSKVKNKALSNSKEHKKSEVKALRDKNKIFDKSLTFEQYAKRARYFAYYYYGRGELIPKGKVIDHIFSIKDGFENEVPLSIISHPFNLRLVNMRENNSKAFKSYMTLDELYNGVVFND</sequence>
<name>A0ABT4BKY7_9STAP</name>
<dbReference type="EMBL" id="JANSLD010000027">
    <property type="protein sequence ID" value="MCY1583341.1"/>
    <property type="molecule type" value="Genomic_DNA"/>
</dbReference>
<evidence type="ECO:0008006" key="3">
    <source>
        <dbReference type="Google" id="ProtNLM"/>
    </source>
</evidence>
<keyword evidence="2" id="KW-1185">Reference proteome</keyword>
<reference evidence="1" key="1">
    <citation type="journal article" date="2022" name="Int. J. Mol. Sci.">
        <title>Phenotypic and Genotypic Virulence Characterisation of Staphylococcus pettenkoferi Strains Isolated from Human Bloodstream and Diabetic Foot Infections.</title>
        <authorList>
            <person name="Magnan C."/>
            <person name="Ahmad-Mansour N."/>
            <person name="Pouget C."/>
            <person name="Morsli M."/>
            <person name="Huc-Brandt S."/>
            <person name="Pantel A."/>
            <person name="Dunyach-Remy C."/>
            <person name="Sotto A."/>
            <person name="Molle V."/>
            <person name="Lavigne J.-P."/>
        </authorList>
    </citation>
    <scope>NUCLEOTIDE SEQUENCE</scope>
    <source>
        <strain evidence="1">NSP012P</strain>
    </source>
</reference>
<protein>
    <recommendedName>
        <fullName evidence="3">HNH endonuclease</fullName>
    </recommendedName>
</protein>
<gene>
    <name evidence="1" type="ORF">NW133_07340</name>
</gene>
<dbReference type="Proteomes" id="UP001072952">
    <property type="component" value="Unassembled WGS sequence"/>
</dbReference>
<organism evidence="1 2">
    <name type="scientific">Staphylococcus pettenkoferi</name>
    <dbReference type="NCBI Taxonomy" id="170573"/>
    <lineage>
        <taxon>Bacteria</taxon>
        <taxon>Bacillati</taxon>
        <taxon>Bacillota</taxon>
        <taxon>Bacilli</taxon>
        <taxon>Bacillales</taxon>
        <taxon>Staphylococcaceae</taxon>
        <taxon>Staphylococcus</taxon>
    </lineage>
</organism>
<evidence type="ECO:0000313" key="1">
    <source>
        <dbReference type="EMBL" id="MCY1583341.1"/>
    </source>
</evidence>
<accession>A0ABT4BKY7</accession>
<reference evidence="1" key="2">
    <citation type="submission" date="2022-08" db="EMBL/GenBank/DDBJ databases">
        <authorList>
            <person name="Magnan C."/>
        </authorList>
    </citation>
    <scope>NUCLEOTIDE SEQUENCE</scope>
    <source>
        <strain evidence="1">NSP012P</strain>
    </source>
</reference>
<evidence type="ECO:0000313" key="2">
    <source>
        <dbReference type="Proteomes" id="UP001072952"/>
    </source>
</evidence>
<proteinExistence type="predicted"/>
<dbReference type="Gene3D" id="1.10.10.60">
    <property type="entry name" value="Homeodomain-like"/>
    <property type="match status" value="1"/>
</dbReference>